<dbReference type="RefSeq" id="WP_147043065.1">
    <property type="nucleotide sequence ID" value="NZ_VOQQ01000001.1"/>
</dbReference>
<organism evidence="2 3">
    <name type="scientific">Allosphingosinicella ginsenosidimutans</name>
    <dbReference type="NCBI Taxonomy" id="1176539"/>
    <lineage>
        <taxon>Bacteria</taxon>
        <taxon>Pseudomonadati</taxon>
        <taxon>Pseudomonadota</taxon>
        <taxon>Alphaproteobacteria</taxon>
        <taxon>Sphingomonadales</taxon>
        <taxon>Sphingomonadaceae</taxon>
        <taxon>Allosphingosinicella</taxon>
    </lineage>
</organism>
<evidence type="ECO:0000256" key="1">
    <source>
        <dbReference type="SAM" id="SignalP"/>
    </source>
</evidence>
<keyword evidence="1" id="KW-0732">Signal</keyword>
<dbReference type="AlphaFoldDB" id="A0A5C6TTW4"/>
<dbReference type="Proteomes" id="UP000321249">
    <property type="component" value="Unassembled WGS sequence"/>
</dbReference>
<proteinExistence type="predicted"/>
<keyword evidence="3" id="KW-1185">Reference proteome</keyword>
<evidence type="ECO:0000313" key="2">
    <source>
        <dbReference type="EMBL" id="TXC63659.1"/>
    </source>
</evidence>
<dbReference type="EMBL" id="VOQQ01000001">
    <property type="protein sequence ID" value="TXC63659.1"/>
    <property type="molecule type" value="Genomic_DNA"/>
</dbReference>
<accession>A0A5C6TTW4</accession>
<evidence type="ECO:0000313" key="3">
    <source>
        <dbReference type="Proteomes" id="UP000321249"/>
    </source>
</evidence>
<feature type="chain" id="PRO_5022879296" description="Lipoprotein" evidence="1">
    <location>
        <begin position="18"/>
        <end position="97"/>
    </location>
</feature>
<gene>
    <name evidence="2" type="ORF">FRZ32_08305</name>
</gene>
<name>A0A5C6TTW4_9SPHN</name>
<reference evidence="2 3" key="1">
    <citation type="journal article" date="2015" name="J. Microbiol.">
        <title>Sphingosinicella ginsenosidimutans sp. nov., with ginsenoside converting activity.</title>
        <authorList>
            <person name="Kim J.K."/>
            <person name="Kang M.S."/>
            <person name="Park S.C."/>
            <person name="Kim K.M."/>
            <person name="Choi K."/>
            <person name="Yoon M.H."/>
            <person name="Im W.T."/>
        </authorList>
    </citation>
    <scope>NUCLEOTIDE SEQUENCE [LARGE SCALE GENOMIC DNA]</scope>
    <source>
        <strain evidence="2 3">BS-11</strain>
    </source>
</reference>
<comment type="caution">
    <text evidence="2">The sequence shown here is derived from an EMBL/GenBank/DDBJ whole genome shotgun (WGS) entry which is preliminary data.</text>
</comment>
<feature type="signal peptide" evidence="1">
    <location>
        <begin position="1"/>
        <end position="17"/>
    </location>
</feature>
<evidence type="ECO:0008006" key="4">
    <source>
        <dbReference type="Google" id="ProtNLM"/>
    </source>
</evidence>
<sequence>MSAAHIMMAGAAFAALAGCATPPAPEPRIVTQTVNVPVRAPCPDPADVPQVPRRVAEEHPQMPADPNEQGRILAAKVIELFGYAVRADALLRGCSGP</sequence>
<protein>
    <recommendedName>
        <fullName evidence="4">Lipoprotein</fullName>
    </recommendedName>
</protein>